<dbReference type="Pfam" id="PF13649">
    <property type="entry name" value="Methyltransf_25"/>
    <property type="match status" value="1"/>
</dbReference>
<protein>
    <submittedName>
        <fullName evidence="3">Methyltransferase domain-containing protein</fullName>
    </submittedName>
</protein>
<name>A0AAV3SKP6_HALDO</name>
<dbReference type="Gene3D" id="3.40.50.150">
    <property type="entry name" value="Vaccinia Virus protein VP39"/>
    <property type="match status" value="1"/>
</dbReference>
<dbReference type="InterPro" id="IPR029063">
    <property type="entry name" value="SAM-dependent_MTases_sf"/>
</dbReference>
<dbReference type="SUPFAM" id="SSF53335">
    <property type="entry name" value="S-adenosyl-L-methionine-dependent methyltransferases"/>
    <property type="match status" value="1"/>
</dbReference>
<dbReference type="GO" id="GO:0032259">
    <property type="term" value="P:methylation"/>
    <property type="evidence" value="ECO:0007669"/>
    <property type="project" value="UniProtKB-KW"/>
</dbReference>
<keyword evidence="4" id="KW-1185">Reference proteome</keyword>
<organism evidence="2 5">
    <name type="scientific">Halococcus dombrowskii</name>
    <dbReference type="NCBI Taxonomy" id="179637"/>
    <lineage>
        <taxon>Archaea</taxon>
        <taxon>Methanobacteriati</taxon>
        <taxon>Methanobacteriota</taxon>
        <taxon>Stenosarchaea group</taxon>
        <taxon>Halobacteria</taxon>
        <taxon>Halobacteriales</taxon>
        <taxon>Halococcaceae</taxon>
        <taxon>Halococcus</taxon>
    </lineage>
</organism>
<proteinExistence type="predicted"/>
<dbReference type="CDD" id="cd02440">
    <property type="entry name" value="AdoMet_MTases"/>
    <property type="match status" value="1"/>
</dbReference>
<dbReference type="InterPro" id="IPR050508">
    <property type="entry name" value="Methyltransf_Superfamily"/>
</dbReference>
<keyword evidence="3" id="KW-0808">Transferase</keyword>
<evidence type="ECO:0000313" key="2">
    <source>
        <dbReference type="EMBL" id="GAA0470783.1"/>
    </source>
</evidence>
<keyword evidence="3" id="KW-0489">Methyltransferase</keyword>
<dbReference type="EMBL" id="CP095005">
    <property type="protein sequence ID" value="UOO93788.1"/>
    <property type="molecule type" value="Genomic_DNA"/>
</dbReference>
<evidence type="ECO:0000313" key="4">
    <source>
        <dbReference type="Proteomes" id="UP000830542"/>
    </source>
</evidence>
<evidence type="ECO:0000259" key="1">
    <source>
        <dbReference type="Pfam" id="PF13649"/>
    </source>
</evidence>
<evidence type="ECO:0000313" key="3">
    <source>
        <dbReference type="EMBL" id="UOO93788.1"/>
    </source>
</evidence>
<dbReference type="Proteomes" id="UP001500962">
    <property type="component" value="Unassembled WGS sequence"/>
</dbReference>
<dbReference type="InterPro" id="IPR041698">
    <property type="entry name" value="Methyltransf_25"/>
</dbReference>
<reference evidence="3" key="2">
    <citation type="submission" date="2022-04" db="EMBL/GenBank/DDBJ databases">
        <title>Sequencing and genomic assembly of Halococcus dombrowskii.</title>
        <authorList>
            <person name="Lim S.W."/>
            <person name="MacLea K.S."/>
        </authorList>
    </citation>
    <scope>NUCLEOTIDE SEQUENCE</scope>
    <source>
        <strain evidence="3">H4</strain>
    </source>
</reference>
<feature type="domain" description="Methyltransferase" evidence="1">
    <location>
        <begin position="50"/>
        <end position="146"/>
    </location>
</feature>
<evidence type="ECO:0000313" key="5">
    <source>
        <dbReference type="Proteomes" id="UP001500962"/>
    </source>
</evidence>
<dbReference type="KEGG" id="hdo:MUK72_07345"/>
<dbReference type="RefSeq" id="WP_244698145.1">
    <property type="nucleotide sequence ID" value="NZ_BAAADN010000047.1"/>
</dbReference>
<dbReference type="EMBL" id="BAAADN010000047">
    <property type="protein sequence ID" value="GAA0470783.1"/>
    <property type="molecule type" value="Genomic_DNA"/>
</dbReference>
<reference evidence="2" key="1">
    <citation type="journal article" date="2014" name="Int. J. Syst. Evol. Microbiol.">
        <title>Complete genome sequence of Corynebacterium casei LMG S-19264T (=DSM 44701T), isolated from a smear-ripened cheese.</title>
        <authorList>
            <consortium name="US DOE Joint Genome Institute (JGI-PGF)"/>
            <person name="Walter F."/>
            <person name="Albersmeier A."/>
            <person name="Kalinowski J."/>
            <person name="Ruckert C."/>
        </authorList>
    </citation>
    <scope>NUCLEOTIDE SEQUENCE</scope>
    <source>
        <strain evidence="2">JCM 12289</strain>
    </source>
</reference>
<dbReference type="Proteomes" id="UP000830542">
    <property type="component" value="Chromosome"/>
</dbReference>
<dbReference type="GeneID" id="71761651"/>
<gene>
    <name evidence="2" type="ORF">GCM10008985_29650</name>
    <name evidence="3" type="ORF">MUK72_07345</name>
</gene>
<sequence length="220" mass="24217">MSPRGQGLYDWWSRHQGLFSRLYDIAFLGRESERRERAMNSLSLDSGERVLELGCGPGNSFEALRTRVGSAGRVVGLDYSPGMARQARRRARDRGWANVHVLRGDAGRPGIADGAFDAVYASMSLSAMPEPEQAIEAAYRALRPGGRIVVLDAQPFQQFPWTLLNPVVVPLARWATNWFPDTDVPATLADRFASTKIATFDGGVTFIAIARKSERTGDFG</sequence>
<dbReference type="GO" id="GO:0008168">
    <property type="term" value="F:methyltransferase activity"/>
    <property type="evidence" value="ECO:0007669"/>
    <property type="project" value="UniProtKB-KW"/>
</dbReference>
<dbReference type="PANTHER" id="PTHR42912">
    <property type="entry name" value="METHYLTRANSFERASE"/>
    <property type="match status" value="1"/>
</dbReference>
<reference evidence="2" key="3">
    <citation type="submission" date="2023-12" db="EMBL/GenBank/DDBJ databases">
        <authorList>
            <person name="Sun Q."/>
            <person name="Inoue M."/>
        </authorList>
    </citation>
    <scope>NUCLEOTIDE SEQUENCE</scope>
    <source>
        <strain evidence="2">JCM 12289</strain>
    </source>
</reference>
<dbReference type="AlphaFoldDB" id="A0AAV3SKP6"/>
<accession>A0AAV3SKP6</accession>